<dbReference type="InterPro" id="IPR036397">
    <property type="entry name" value="RNaseH_sf"/>
</dbReference>
<dbReference type="OrthoDB" id="696189at2759"/>
<dbReference type="CDD" id="cd06222">
    <property type="entry name" value="RNase_H_like"/>
    <property type="match status" value="1"/>
</dbReference>
<protein>
    <recommendedName>
        <fullName evidence="1">RNase H type-1 domain-containing protein</fullName>
    </recommendedName>
</protein>
<reference evidence="3" key="1">
    <citation type="journal article" date="2019" name="Nat. Commun.">
        <title>The genome of broomcorn millet.</title>
        <authorList>
            <person name="Zou C."/>
            <person name="Miki D."/>
            <person name="Li D."/>
            <person name="Tang Q."/>
            <person name="Xiao L."/>
            <person name="Rajput S."/>
            <person name="Deng P."/>
            <person name="Jia W."/>
            <person name="Huang R."/>
            <person name="Zhang M."/>
            <person name="Sun Y."/>
            <person name="Hu J."/>
            <person name="Fu X."/>
            <person name="Schnable P.S."/>
            <person name="Li F."/>
            <person name="Zhang H."/>
            <person name="Feng B."/>
            <person name="Zhu X."/>
            <person name="Liu R."/>
            <person name="Schnable J.C."/>
            <person name="Zhu J.-K."/>
            <person name="Zhang H."/>
        </authorList>
    </citation>
    <scope>NUCLEOTIDE SEQUENCE [LARGE SCALE GENOMIC DNA]</scope>
</reference>
<dbReference type="PANTHER" id="PTHR47074">
    <property type="entry name" value="BNAC02G40300D PROTEIN"/>
    <property type="match status" value="1"/>
</dbReference>
<dbReference type="GO" id="GO:0004523">
    <property type="term" value="F:RNA-DNA hybrid ribonuclease activity"/>
    <property type="evidence" value="ECO:0007669"/>
    <property type="project" value="InterPro"/>
</dbReference>
<dbReference type="InterPro" id="IPR044730">
    <property type="entry name" value="RNase_H-like_dom_plant"/>
</dbReference>
<dbReference type="PANTHER" id="PTHR47074:SF70">
    <property type="entry name" value="OS07G0513450 PROTEIN"/>
    <property type="match status" value="1"/>
</dbReference>
<organism evidence="2 3">
    <name type="scientific">Panicum miliaceum</name>
    <name type="common">Proso millet</name>
    <name type="synonym">Broomcorn millet</name>
    <dbReference type="NCBI Taxonomy" id="4540"/>
    <lineage>
        <taxon>Eukaryota</taxon>
        <taxon>Viridiplantae</taxon>
        <taxon>Streptophyta</taxon>
        <taxon>Embryophyta</taxon>
        <taxon>Tracheophyta</taxon>
        <taxon>Spermatophyta</taxon>
        <taxon>Magnoliopsida</taxon>
        <taxon>Liliopsida</taxon>
        <taxon>Poales</taxon>
        <taxon>Poaceae</taxon>
        <taxon>PACMAD clade</taxon>
        <taxon>Panicoideae</taxon>
        <taxon>Panicodae</taxon>
        <taxon>Paniceae</taxon>
        <taxon>Panicinae</taxon>
        <taxon>Panicum</taxon>
        <taxon>Panicum sect. Panicum</taxon>
    </lineage>
</organism>
<keyword evidence="3" id="KW-1185">Reference proteome</keyword>
<dbReference type="SUPFAM" id="SSF53098">
    <property type="entry name" value="Ribonuclease H-like"/>
    <property type="match status" value="1"/>
</dbReference>
<dbReference type="Gene3D" id="3.30.420.10">
    <property type="entry name" value="Ribonuclease H-like superfamily/Ribonuclease H"/>
    <property type="match status" value="1"/>
</dbReference>
<dbReference type="InterPro" id="IPR002156">
    <property type="entry name" value="RNaseH_domain"/>
</dbReference>
<gene>
    <name evidence="2" type="ORF">C2845_PM10G08800</name>
</gene>
<dbReference type="InterPro" id="IPR012337">
    <property type="entry name" value="RNaseH-like_sf"/>
</dbReference>
<dbReference type="Proteomes" id="UP000275267">
    <property type="component" value="Unassembled WGS sequence"/>
</dbReference>
<sequence>MCNCESLCCFGFGGLRGIVFGRGERRRSASELAFIITAQADEFLKIATKAHRFQNSESRHRCKPAEDVLKINVDGSFMAEMRKGGWGFVIRDSEGAVMHAGAGTIPRAMDAFHTEVLACLAGLKAASEKGMTKVMVDTDSTMLVMALKGNTFALAPAGGIIHDIKVLIESSFVFFSASYSPRVCNTVAQALAARGCNCSPDADLFWDGLPAGMETLVAEDILAPIS</sequence>
<evidence type="ECO:0000313" key="2">
    <source>
        <dbReference type="EMBL" id="RLM55817.1"/>
    </source>
</evidence>
<evidence type="ECO:0000259" key="1">
    <source>
        <dbReference type="Pfam" id="PF13456"/>
    </source>
</evidence>
<dbReference type="GO" id="GO:0003676">
    <property type="term" value="F:nucleic acid binding"/>
    <property type="evidence" value="ECO:0007669"/>
    <property type="project" value="InterPro"/>
</dbReference>
<evidence type="ECO:0000313" key="3">
    <source>
        <dbReference type="Proteomes" id="UP000275267"/>
    </source>
</evidence>
<proteinExistence type="predicted"/>
<name>A0A3L6PE27_PANMI</name>
<comment type="caution">
    <text evidence="2">The sequence shown here is derived from an EMBL/GenBank/DDBJ whole genome shotgun (WGS) entry which is preliminary data.</text>
</comment>
<feature type="domain" description="RNase H type-1" evidence="1">
    <location>
        <begin position="72"/>
        <end position="194"/>
    </location>
</feature>
<dbReference type="EMBL" id="PQIB02000018">
    <property type="protein sequence ID" value="RLM55817.1"/>
    <property type="molecule type" value="Genomic_DNA"/>
</dbReference>
<accession>A0A3L6PE27</accession>
<dbReference type="Pfam" id="PF13456">
    <property type="entry name" value="RVT_3"/>
    <property type="match status" value="1"/>
</dbReference>
<dbReference type="AlphaFoldDB" id="A0A3L6PE27"/>
<dbReference type="STRING" id="4540.A0A3L6PE27"/>
<dbReference type="InterPro" id="IPR052929">
    <property type="entry name" value="RNase_H-like_EbsB-rel"/>
</dbReference>